<gene>
    <name evidence="8" type="ORF">MM171A01766_0004</name>
    <name evidence="9" type="ORF">MM171B01570_0004</name>
    <name evidence="6" type="ORF">MM415A03028_0009</name>
    <name evidence="7" type="ORF">MM415B02996_0010</name>
    <name evidence="5" type="ORF">TM448A02857_0009</name>
    <name evidence="10" type="ORF">TM448B02871_0009</name>
</gene>
<dbReference type="EMBL" id="MT144969">
    <property type="protein sequence ID" value="QJI02019.1"/>
    <property type="molecule type" value="Genomic_DNA"/>
</dbReference>
<keyword evidence="3" id="KW-0443">Lipid metabolism</keyword>
<proteinExistence type="predicted"/>
<dbReference type="GO" id="GO:0016042">
    <property type="term" value="P:lipid catabolic process"/>
    <property type="evidence" value="ECO:0007669"/>
    <property type="project" value="UniProtKB-KW"/>
</dbReference>
<protein>
    <submittedName>
        <fullName evidence="5">Putative phosphatidylcholine-hydrolyzing phospholipase D</fullName>
    </submittedName>
</protein>
<dbReference type="InterPro" id="IPR025202">
    <property type="entry name" value="PLD-like_dom"/>
</dbReference>
<dbReference type="EMBL" id="MT141903">
    <property type="protein sequence ID" value="QJA71834.1"/>
    <property type="molecule type" value="Genomic_DNA"/>
</dbReference>
<dbReference type="EMBL" id="MT143582">
    <property type="protein sequence ID" value="QJA98451.1"/>
    <property type="molecule type" value="Genomic_DNA"/>
</dbReference>
<evidence type="ECO:0000256" key="1">
    <source>
        <dbReference type="ARBA" id="ARBA00022801"/>
    </source>
</evidence>
<dbReference type="InterPro" id="IPR001736">
    <property type="entry name" value="PLipase_D/transphosphatidylase"/>
</dbReference>
<reference evidence="5" key="1">
    <citation type="submission" date="2020-03" db="EMBL/GenBank/DDBJ databases">
        <title>The deep terrestrial virosphere.</title>
        <authorList>
            <person name="Holmfeldt K."/>
            <person name="Nilsson E."/>
            <person name="Simone D."/>
            <person name="Lopez-Fernandez M."/>
            <person name="Wu X."/>
            <person name="de Brujin I."/>
            <person name="Lundin D."/>
            <person name="Andersson A."/>
            <person name="Bertilsson S."/>
            <person name="Dopson M."/>
        </authorList>
    </citation>
    <scope>NUCLEOTIDE SEQUENCE</scope>
    <source>
        <strain evidence="8">MM171A01766</strain>
        <strain evidence="9">MM171B01570</strain>
        <strain evidence="6">MM415A03028</strain>
        <strain evidence="7">MM415B02996</strain>
        <strain evidence="5">TM448A02857</strain>
        <strain evidence="10">TM448B02871</strain>
    </source>
</reference>
<dbReference type="EMBL" id="MT143752">
    <property type="protein sequence ID" value="QJB02013.1"/>
    <property type="molecule type" value="Genomic_DNA"/>
</dbReference>
<evidence type="ECO:0000313" key="5">
    <source>
        <dbReference type="EMBL" id="QJA52658.1"/>
    </source>
</evidence>
<evidence type="ECO:0000313" key="10">
    <source>
        <dbReference type="EMBL" id="QJI02019.1"/>
    </source>
</evidence>
<evidence type="ECO:0000313" key="9">
    <source>
        <dbReference type="EMBL" id="QJB02013.1"/>
    </source>
</evidence>
<keyword evidence="2" id="KW-0442">Lipid degradation</keyword>
<name>A0A6H1ZYS6_9ZZZZ</name>
<organism evidence="5">
    <name type="scientific">viral metagenome</name>
    <dbReference type="NCBI Taxonomy" id="1070528"/>
    <lineage>
        <taxon>unclassified sequences</taxon>
        <taxon>metagenomes</taxon>
        <taxon>organismal metagenomes</taxon>
    </lineage>
</organism>
<dbReference type="GO" id="GO:0016891">
    <property type="term" value="F:RNA endonuclease activity producing 5'-phosphomonoesters, hydrolytic mechanism"/>
    <property type="evidence" value="ECO:0007669"/>
    <property type="project" value="TreeGrafter"/>
</dbReference>
<dbReference type="SMART" id="SM00155">
    <property type="entry name" value="PLDc"/>
    <property type="match status" value="1"/>
</dbReference>
<accession>A0A6H1ZYS6</accession>
<dbReference type="PROSITE" id="PS50035">
    <property type="entry name" value="PLD"/>
    <property type="match status" value="1"/>
</dbReference>
<evidence type="ECO:0000256" key="3">
    <source>
        <dbReference type="ARBA" id="ARBA00023098"/>
    </source>
</evidence>
<dbReference type="PANTHER" id="PTHR43856:SF1">
    <property type="entry name" value="MITOCHONDRIAL CARDIOLIPIN HYDROLASE"/>
    <property type="match status" value="1"/>
</dbReference>
<evidence type="ECO:0000259" key="4">
    <source>
        <dbReference type="PROSITE" id="PS50035"/>
    </source>
</evidence>
<dbReference type="InterPro" id="IPR051406">
    <property type="entry name" value="PLD_domain"/>
</dbReference>
<dbReference type="Gene3D" id="3.30.870.10">
    <property type="entry name" value="Endonuclease Chain A"/>
    <property type="match status" value="1"/>
</dbReference>
<sequence>MEKIVFLEHKKYVKYVVDAINGATVSVDVAMYKCALPGNYQKSAYTPIAEAIETAIKKGVGCRFLLCRMEPDTGVSATNWATTQWLKRIGAEVRRLVSRACLHTKFIIVDSNEIIVGSHNWSGNTYDSTVDVSVAIKGYGVADQAAGFFNSLWSKSKEC</sequence>
<evidence type="ECO:0000313" key="7">
    <source>
        <dbReference type="EMBL" id="QJA87430.1"/>
    </source>
</evidence>
<keyword evidence="1" id="KW-0378">Hydrolase</keyword>
<dbReference type="SUPFAM" id="SSF56024">
    <property type="entry name" value="Phospholipase D/nuclease"/>
    <property type="match status" value="1"/>
</dbReference>
<dbReference type="PANTHER" id="PTHR43856">
    <property type="entry name" value="CARDIOLIPIN HYDROLASE"/>
    <property type="match status" value="1"/>
</dbReference>
<evidence type="ECO:0000256" key="2">
    <source>
        <dbReference type="ARBA" id="ARBA00022963"/>
    </source>
</evidence>
<evidence type="ECO:0000313" key="8">
    <source>
        <dbReference type="EMBL" id="QJA98451.1"/>
    </source>
</evidence>
<dbReference type="Pfam" id="PF13091">
    <property type="entry name" value="PLDc_2"/>
    <property type="match status" value="1"/>
</dbReference>
<feature type="domain" description="PLD phosphodiesterase" evidence="4">
    <location>
        <begin position="98"/>
        <end position="125"/>
    </location>
</feature>
<dbReference type="AlphaFoldDB" id="A0A6H1ZYS6"/>
<dbReference type="EMBL" id="MT144357">
    <property type="protein sequence ID" value="QJA52658.1"/>
    <property type="molecule type" value="Genomic_DNA"/>
</dbReference>
<dbReference type="EMBL" id="MT142705">
    <property type="protein sequence ID" value="QJA87430.1"/>
    <property type="molecule type" value="Genomic_DNA"/>
</dbReference>
<evidence type="ECO:0000313" key="6">
    <source>
        <dbReference type="EMBL" id="QJA71834.1"/>
    </source>
</evidence>